<accession>A0ABU4J271</accession>
<dbReference type="RefSeq" id="WP_318757190.1">
    <property type="nucleotide sequence ID" value="NZ_JAWUZT010000005.1"/>
</dbReference>
<protein>
    <recommendedName>
        <fullName evidence="3">Secreted protein</fullName>
    </recommendedName>
</protein>
<dbReference type="PROSITE" id="PS51257">
    <property type="entry name" value="PROKAR_LIPOPROTEIN"/>
    <property type="match status" value="1"/>
</dbReference>
<evidence type="ECO:0008006" key="3">
    <source>
        <dbReference type="Google" id="ProtNLM"/>
    </source>
</evidence>
<gene>
    <name evidence="1" type="ORF">RIB56_03050</name>
</gene>
<comment type="caution">
    <text evidence="1">The sequence shown here is derived from an EMBL/GenBank/DDBJ whole genome shotgun (WGS) entry which is preliminary data.</text>
</comment>
<sequence length="63" mass="7080">MKKRLGILMVLSVGLLAGCEEAEIMYDDKLRPVSEVEEIMADKLEVDNPDLDLEVSITEEVED</sequence>
<dbReference type="Proteomes" id="UP001284771">
    <property type="component" value="Unassembled WGS sequence"/>
</dbReference>
<dbReference type="EMBL" id="JAWUZT010000005">
    <property type="protein sequence ID" value="MDW8515097.1"/>
    <property type="molecule type" value="Genomic_DNA"/>
</dbReference>
<organism evidence="1 2">
    <name type="scientific">Priestia flexa</name>
    <dbReference type="NCBI Taxonomy" id="86664"/>
    <lineage>
        <taxon>Bacteria</taxon>
        <taxon>Bacillati</taxon>
        <taxon>Bacillota</taxon>
        <taxon>Bacilli</taxon>
        <taxon>Bacillales</taxon>
        <taxon>Bacillaceae</taxon>
        <taxon>Priestia</taxon>
    </lineage>
</organism>
<name>A0ABU4J271_9BACI</name>
<evidence type="ECO:0000313" key="2">
    <source>
        <dbReference type="Proteomes" id="UP001284771"/>
    </source>
</evidence>
<evidence type="ECO:0000313" key="1">
    <source>
        <dbReference type="EMBL" id="MDW8515097.1"/>
    </source>
</evidence>
<proteinExistence type="predicted"/>
<reference evidence="2" key="1">
    <citation type="submission" date="2023-07" db="EMBL/GenBank/DDBJ databases">
        <title>Draft genomic sequences of Priestia flexa CCM isolated from the soil of an abandoned mine contaminated by free cyanide in the high Andean zone of Tacna, Peru.</title>
        <authorList>
            <person name="Caceda Quiroz C.J."/>
            <person name="Maraza Chooque G.J."/>
            <person name="Fora Quispe G.L."/>
            <person name="Carpio Mamani M."/>
        </authorList>
    </citation>
    <scope>NUCLEOTIDE SEQUENCE [LARGE SCALE GENOMIC DNA]</scope>
    <source>
        <strain evidence="2">CCM</strain>
    </source>
</reference>
<keyword evidence="2" id="KW-1185">Reference proteome</keyword>